<evidence type="ECO:0000313" key="3">
    <source>
        <dbReference type="Proteomes" id="UP000178880"/>
    </source>
</evidence>
<dbReference type="EMBL" id="MHLA01000014">
    <property type="protein sequence ID" value="OGY99623.1"/>
    <property type="molecule type" value="Genomic_DNA"/>
</dbReference>
<feature type="chain" id="PRO_5009582281" description="DUF5667 domain-containing protein" evidence="1">
    <location>
        <begin position="28"/>
        <end position="126"/>
    </location>
</feature>
<protein>
    <recommendedName>
        <fullName evidence="4">DUF5667 domain-containing protein</fullName>
    </recommendedName>
</protein>
<name>A0A1G2CE04_9BACT</name>
<sequence length="126" mass="14102">MFKYIRIFGLCLMATFTLFHTAIPARAINLDSLIETVTNPFDKFVDEAEKTIASSTPRIPTFESIKNIDIKSLEPGAVFENLKNWAAKQISEEGGVARIVKRIGTLIADILSYVANFLRRALELLP</sequence>
<accession>A0A1G2CE04</accession>
<reference evidence="2 3" key="1">
    <citation type="journal article" date="2016" name="Nat. Commun.">
        <title>Thousands of microbial genomes shed light on interconnected biogeochemical processes in an aquifer system.</title>
        <authorList>
            <person name="Anantharaman K."/>
            <person name="Brown C.T."/>
            <person name="Hug L.A."/>
            <person name="Sharon I."/>
            <person name="Castelle C.J."/>
            <person name="Probst A.J."/>
            <person name="Thomas B.C."/>
            <person name="Singh A."/>
            <person name="Wilkins M.J."/>
            <person name="Karaoz U."/>
            <person name="Brodie E.L."/>
            <person name="Williams K.H."/>
            <person name="Hubbard S.S."/>
            <person name="Banfield J.F."/>
        </authorList>
    </citation>
    <scope>NUCLEOTIDE SEQUENCE [LARGE SCALE GENOMIC DNA]</scope>
</reference>
<evidence type="ECO:0000313" key="2">
    <source>
        <dbReference type="EMBL" id="OGY99623.1"/>
    </source>
</evidence>
<evidence type="ECO:0000256" key="1">
    <source>
        <dbReference type="SAM" id="SignalP"/>
    </source>
</evidence>
<gene>
    <name evidence="2" type="ORF">A2945_03185</name>
</gene>
<feature type="signal peptide" evidence="1">
    <location>
        <begin position="1"/>
        <end position="27"/>
    </location>
</feature>
<comment type="caution">
    <text evidence="2">The sequence shown here is derived from an EMBL/GenBank/DDBJ whole genome shotgun (WGS) entry which is preliminary data.</text>
</comment>
<evidence type="ECO:0008006" key="4">
    <source>
        <dbReference type="Google" id="ProtNLM"/>
    </source>
</evidence>
<dbReference type="Proteomes" id="UP000178880">
    <property type="component" value="Unassembled WGS sequence"/>
</dbReference>
<proteinExistence type="predicted"/>
<keyword evidence="1" id="KW-0732">Signal</keyword>
<dbReference type="STRING" id="1798650.A2945_03185"/>
<dbReference type="AlphaFoldDB" id="A0A1G2CE04"/>
<organism evidence="2 3">
    <name type="scientific">Candidatus Liptonbacteria bacterium RIFCSPLOWO2_01_FULL_52_25</name>
    <dbReference type="NCBI Taxonomy" id="1798650"/>
    <lineage>
        <taxon>Bacteria</taxon>
        <taxon>Candidatus Liptoniibacteriota</taxon>
    </lineage>
</organism>